<evidence type="ECO:0000313" key="1">
    <source>
        <dbReference type="EnsemblPlants" id="AVESA.00010b.r2.7AG1244100.2.CDS"/>
    </source>
</evidence>
<protein>
    <submittedName>
        <fullName evidence="1">Uncharacterized protein</fullName>
    </submittedName>
</protein>
<accession>A0ACD5ZYP4</accession>
<reference evidence="1" key="1">
    <citation type="submission" date="2021-05" db="EMBL/GenBank/DDBJ databases">
        <authorList>
            <person name="Scholz U."/>
            <person name="Mascher M."/>
            <person name="Fiebig A."/>
        </authorList>
    </citation>
    <scope>NUCLEOTIDE SEQUENCE [LARGE SCALE GENOMIC DNA]</scope>
</reference>
<reference evidence="1" key="2">
    <citation type="submission" date="2025-09" db="UniProtKB">
        <authorList>
            <consortium name="EnsemblPlants"/>
        </authorList>
    </citation>
    <scope>IDENTIFICATION</scope>
</reference>
<dbReference type="EnsemblPlants" id="AVESA.00010b.r2.7AG1244100.2">
    <property type="protein sequence ID" value="AVESA.00010b.r2.7AG1244100.2.CDS"/>
    <property type="gene ID" value="AVESA.00010b.r2.7AG1244100"/>
</dbReference>
<dbReference type="Proteomes" id="UP001732700">
    <property type="component" value="Chromosome 7A"/>
</dbReference>
<evidence type="ECO:0000313" key="2">
    <source>
        <dbReference type="Proteomes" id="UP001732700"/>
    </source>
</evidence>
<name>A0ACD5ZYP4_AVESA</name>
<keyword evidence="2" id="KW-1185">Reference proteome</keyword>
<sequence>MNCSRGGRLFPLWLCAVVYLVAQPGACDVVLVSNNTTLQFSDVEATFTPAVEGSSVNGVIYTVEPLDACSPLRKRAVESPKSPFALIIRGGCQFDEKVRNAQDAGFKAVIVYDNEDHGVLVSMAGSSFGVDIYAVFISKASGEILMKYSGQSDAQLWIISTHVNSALSIMAISFTALLAMSAVLATCFFVRRHQIRRDRARIPVAREFHGMSSQLVKAMPSLIFTKVEEDNCTSSTCAICLEDYSVGEKIRVLPCRHKFHAGCVDLWLTSWRTFCPVCKRDANAGAPNLPASESTPLLSSVFQLPAESTALSSFRSMVTASPPRSISRYPSSQSISHTHSNSSMRRTHNPCRSYSNSPTISISRSSVDLANMSSPWSHTSHLASGNSVGGGHLSPPISIRYTSQHVSRSGYGSSCQCLGSPHIHLSSYGSPSYYLGSSGQQYPHLRHRTESGPSLFTMVPQSPQLTQLQHGGDSGTSLSASVSTQSLHQAYLQHCPDSDTSLSAETSAQSLPGC</sequence>
<organism evidence="1 2">
    <name type="scientific">Avena sativa</name>
    <name type="common">Oat</name>
    <dbReference type="NCBI Taxonomy" id="4498"/>
    <lineage>
        <taxon>Eukaryota</taxon>
        <taxon>Viridiplantae</taxon>
        <taxon>Streptophyta</taxon>
        <taxon>Embryophyta</taxon>
        <taxon>Tracheophyta</taxon>
        <taxon>Spermatophyta</taxon>
        <taxon>Magnoliopsida</taxon>
        <taxon>Liliopsida</taxon>
        <taxon>Poales</taxon>
        <taxon>Poaceae</taxon>
        <taxon>BOP clade</taxon>
        <taxon>Pooideae</taxon>
        <taxon>Poodae</taxon>
        <taxon>Poeae</taxon>
        <taxon>Poeae Chloroplast Group 1 (Aveneae type)</taxon>
        <taxon>Aveninae</taxon>
        <taxon>Avena</taxon>
    </lineage>
</organism>
<proteinExistence type="predicted"/>